<reference evidence="2" key="1">
    <citation type="journal article" date="2019" name="Int. J. Syst. Evol. Microbiol.">
        <title>The Global Catalogue of Microorganisms (GCM) 10K type strain sequencing project: providing services to taxonomists for standard genome sequencing and annotation.</title>
        <authorList>
            <consortium name="The Broad Institute Genomics Platform"/>
            <consortium name="The Broad Institute Genome Sequencing Center for Infectious Disease"/>
            <person name="Wu L."/>
            <person name="Ma J."/>
        </authorList>
    </citation>
    <scope>NUCLEOTIDE SEQUENCE [LARGE SCALE GENOMIC DNA]</scope>
    <source>
        <strain evidence="2">CGMCC 4.7683</strain>
    </source>
</reference>
<keyword evidence="2" id="KW-1185">Reference proteome</keyword>
<protein>
    <submittedName>
        <fullName evidence="1">Uncharacterized protein</fullName>
    </submittedName>
</protein>
<evidence type="ECO:0000313" key="2">
    <source>
        <dbReference type="Proteomes" id="UP000635387"/>
    </source>
</evidence>
<dbReference type="EMBL" id="BNAY01000004">
    <property type="protein sequence ID" value="GHH19459.1"/>
    <property type="molecule type" value="Genomic_DNA"/>
</dbReference>
<accession>A0ABQ3LLA1</accession>
<organism evidence="1 2">
    <name type="scientific">Amycolatopsis oliviviridis</name>
    <dbReference type="NCBI Taxonomy" id="1471590"/>
    <lineage>
        <taxon>Bacteria</taxon>
        <taxon>Bacillati</taxon>
        <taxon>Actinomycetota</taxon>
        <taxon>Actinomycetes</taxon>
        <taxon>Pseudonocardiales</taxon>
        <taxon>Pseudonocardiaceae</taxon>
        <taxon>Amycolatopsis</taxon>
    </lineage>
</organism>
<proteinExistence type="predicted"/>
<dbReference type="Proteomes" id="UP000635387">
    <property type="component" value="Unassembled WGS sequence"/>
</dbReference>
<name>A0ABQ3LLA1_9PSEU</name>
<gene>
    <name evidence="1" type="ORF">GCM10017790_38120</name>
</gene>
<sequence>MLLALALAFDVPPLPHLDTDDLISLLPSEHRGWLGTWRPGKGLPVFTPAFRPGGEPSWNLAAEHLSDWLTTTSKTTALHLANDEVATHVTAKALADAGLHTGLASVTSTGRGLHYESQPEIDLTVVFMSDHVGSSRRELLELLQRLLSLRKHARDRAIGVLLIEPRLLQRLDVLLPGCAVASTGDTVRVPPSTLQEIEQADPGSFPPEIEMILLASERSPTAHATYIYEISKVESVSTPPR</sequence>
<comment type="caution">
    <text evidence="1">The sequence shown here is derived from an EMBL/GenBank/DDBJ whole genome shotgun (WGS) entry which is preliminary data.</text>
</comment>
<evidence type="ECO:0000313" key="1">
    <source>
        <dbReference type="EMBL" id="GHH19459.1"/>
    </source>
</evidence>